<dbReference type="InterPro" id="IPR008030">
    <property type="entry name" value="NmrA-like"/>
</dbReference>
<evidence type="ECO:0000256" key="2">
    <source>
        <dbReference type="ARBA" id="ARBA00022857"/>
    </source>
</evidence>
<dbReference type="Gene3D" id="3.40.50.720">
    <property type="entry name" value="NAD(P)-binding Rossmann-like Domain"/>
    <property type="match status" value="1"/>
</dbReference>
<dbReference type="PANTHER" id="PTHR42748">
    <property type="entry name" value="NITROGEN METABOLITE REPRESSION PROTEIN NMRA FAMILY MEMBER"/>
    <property type="match status" value="1"/>
</dbReference>
<dbReference type="PANTHER" id="PTHR42748:SF30">
    <property type="entry name" value="NMRA-LIKE DOMAIN-CONTAINING PROTEIN"/>
    <property type="match status" value="1"/>
</dbReference>
<dbReference type="GO" id="GO:0005634">
    <property type="term" value="C:nucleus"/>
    <property type="evidence" value="ECO:0007669"/>
    <property type="project" value="TreeGrafter"/>
</dbReference>
<dbReference type="AlphaFoldDB" id="A0AA39WLR9"/>
<dbReference type="GO" id="GO:0016491">
    <property type="term" value="F:oxidoreductase activity"/>
    <property type="evidence" value="ECO:0007669"/>
    <property type="project" value="UniProtKB-KW"/>
</dbReference>
<dbReference type="Proteomes" id="UP001175000">
    <property type="component" value="Unassembled WGS sequence"/>
</dbReference>
<keyword evidence="3" id="KW-0560">Oxidoreductase</keyword>
<evidence type="ECO:0000313" key="6">
    <source>
        <dbReference type="Proteomes" id="UP001175000"/>
    </source>
</evidence>
<evidence type="ECO:0000259" key="4">
    <source>
        <dbReference type="Pfam" id="PF05368"/>
    </source>
</evidence>
<dbReference type="Pfam" id="PF05368">
    <property type="entry name" value="NmrA"/>
    <property type="match status" value="1"/>
</dbReference>
<accession>A0AA39WLR9</accession>
<comment type="caution">
    <text evidence="5">The sequence shown here is derived from an EMBL/GenBank/DDBJ whole genome shotgun (WGS) entry which is preliminary data.</text>
</comment>
<evidence type="ECO:0000256" key="1">
    <source>
        <dbReference type="ARBA" id="ARBA00006328"/>
    </source>
</evidence>
<dbReference type="SUPFAM" id="SSF51735">
    <property type="entry name" value="NAD(P)-binding Rossmann-fold domains"/>
    <property type="match status" value="1"/>
</dbReference>
<keyword evidence="6" id="KW-1185">Reference proteome</keyword>
<sequence length="317" mass="35302">MSNGTVFVTSATGTLGSALTYQLIINNYTVHFTTRSPTSAAALALIDLGAIMFPSSPSGWDDIPTLTTALQSCTHLFLNTFPSFDDPSHEITQVKTILRLSQVAGVKQVVYSSALPTYDLPQFNPSHWSAPLRLAKKQIELIVRQSEFQYWSIVRPGYFMANFLNPKVEFQYPGATKTGEFLHGFTKGKEEVVPLVDEKDVAIFVLSAFMGPEVAHGRIIAIASESLKVGDVVEILRRVTGREIRGRYLSAEEIEREEGSVRMALENQRSFEGLDGLVDWKRLKEGSGVELGTFKEYLGREREKVEGTYKEVKRVVT</sequence>
<dbReference type="EMBL" id="JAULSU010000005">
    <property type="protein sequence ID" value="KAK0617640.1"/>
    <property type="molecule type" value="Genomic_DNA"/>
</dbReference>
<protein>
    <recommendedName>
        <fullName evidence="4">NmrA-like domain-containing protein</fullName>
    </recommendedName>
</protein>
<evidence type="ECO:0000313" key="5">
    <source>
        <dbReference type="EMBL" id="KAK0617640.1"/>
    </source>
</evidence>
<organism evidence="5 6">
    <name type="scientific">Immersiella caudata</name>
    <dbReference type="NCBI Taxonomy" id="314043"/>
    <lineage>
        <taxon>Eukaryota</taxon>
        <taxon>Fungi</taxon>
        <taxon>Dikarya</taxon>
        <taxon>Ascomycota</taxon>
        <taxon>Pezizomycotina</taxon>
        <taxon>Sordariomycetes</taxon>
        <taxon>Sordariomycetidae</taxon>
        <taxon>Sordariales</taxon>
        <taxon>Lasiosphaeriaceae</taxon>
        <taxon>Immersiella</taxon>
    </lineage>
</organism>
<comment type="similarity">
    <text evidence="1">Belongs to the NmrA-type oxidoreductase family.</text>
</comment>
<feature type="domain" description="NmrA-like" evidence="4">
    <location>
        <begin position="3"/>
        <end position="298"/>
    </location>
</feature>
<gene>
    <name evidence="5" type="ORF">B0T14DRAFT_569129</name>
</gene>
<evidence type="ECO:0000256" key="3">
    <source>
        <dbReference type="ARBA" id="ARBA00023002"/>
    </source>
</evidence>
<keyword evidence="2" id="KW-0521">NADP</keyword>
<name>A0AA39WLR9_9PEZI</name>
<dbReference type="InterPro" id="IPR051164">
    <property type="entry name" value="NmrA-like_oxidored"/>
</dbReference>
<reference evidence="5" key="1">
    <citation type="submission" date="2023-06" db="EMBL/GenBank/DDBJ databases">
        <title>Genome-scale phylogeny and comparative genomics of the fungal order Sordariales.</title>
        <authorList>
            <consortium name="Lawrence Berkeley National Laboratory"/>
            <person name="Hensen N."/>
            <person name="Bonometti L."/>
            <person name="Westerberg I."/>
            <person name="Brannstrom I.O."/>
            <person name="Guillou S."/>
            <person name="Cros-Aarteil S."/>
            <person name="Calhoun S."/>
            <person name="Haridas S."/>
            <person name="Kuo A."/>
            <person name="Mondo S."/>
            <person name="Pangilinan J."/>
            <person name="Riley R."/>
            <person name="Labutti K."/>
            <person name="Andreopoulos B."/>
            <person name="Lipzen A."/>
            <person name="Chen C."/>
            <person name="Yanf M."/>
            <person name="Daum C."/>
            <person name="Ng V."/>
            <person name="Clum A."/>
            <person name="Steindorff A."/>
            <person name="Ohm R."/>
            <person name="Martin F."/>
            <person name="Silar P."/>
            <person name="Natvig D."/>
            <person name="Lalanne C."/>
            <person name="Gautier V."/>
            <person name="Ament-Velasquez S.L."/>
            <person name="Kruys A."/>
            <person name="Hutchinson M.I."/>
            <person name="Powell A.J."/>
            <person name="Barry K."/>
            <person name="Miller A.N."/>
            <person name="Grigoriev I.V."/>
            <person name="Debuchy R."/>
            <person name="Gladieux P."/>
            <person name="Thoren M.H."/>
            <person name="Johannesson H."/>
        </authorList>
    </citation>
    <scope>NUCLEOTIDE SEQUENCE</scope>
    <source>
        <strain evidence="5">CBS 606.72</strain>
    </source>
</reference>
<dbReference type="InterPro" id="IPR036291">
    <property type="entry name" value="NAD(P)-bd_dom_sf"/>
</dbReference>
<proteinExistence type="inferred from homology"/>